<dbReference type="InterPro" id="IPR015947">
    <property type="entry name" value="PUA-like_sf"/>
</dbReference>
<dbReference type="Gene3D" id="2.30.130.30">
    <property type="entry name" value="Hypothetical protein"/>
    <property type="match status" value="1"/>
</dbReference>
<dbReference type="KEGG" id="mmet:MCMEM_1062"/>
<organism evidence="2 3">
    <name type="scientific">Methanococcoides methylutens MM1</name>
    <dbReference type="NCBI Taxonomy" id="1434104"/>
    <lineage>
        <taxon>Archaea</taxon>
        <taxon>Methanobacteriati</taxon>
        <taxon>Methanobacteriota</taxon>
        <taxon>Stenosarchaea group</taxon>
        <taxon>Methanomicrobia</taxon>
        <taxon>Methanosarcinales</taxon>
        <taxon>Methanosarcinaceae</taxon>
        <taxon>Methanococcoides</taxon>
    </lineage>
</organism>
<dbReference type="HOGENOM" id="CLU_1357925_0_0_2"/>
<keyword evidence="3" id="KW-1185">Reference proteome</keyword>
<dbReference type="RefSeq" id="WP_052721342.1">
    <property type="nucleotide sequence ID" value="NZ_CP009518.1"/>
</dbReference>
<name>A0A0E3X0B0_METMT</name>
<sequence length="201" mass="22919">MAHGQNSTTDIKVSGSWDVVVTPKEPTYFDRFLPNTHQQTTLAECGIDSGDEYALPYPKIHVLAIKQPWASLVISGLKDVELRSKNTFIRGTIAIYASRAPIKKKDLKWVSENYEIPPEHLHDLPTGKIIGTVNLVECKEYESDYHFKLDQSRHLSPEEGYSSNIKGWLFKSPRKIEPVDYRFNGEVVWSLADTEIIRQTT</sequence>
<dbReference type="Proteomes" id="UP000033048">
    <property type="component" value="Chromosome"/>
</dbReference>
<evidence type="ECO:0000313" key="2">
    <source>
        <dbReference type="EMBL" id="AKB85115.1"/>
    </source>
</evidence>
<dbReference type="OrthoDB" id="139268at2157"/>
<evidence type="ECO:0000313" key="3">
    <source>
        <dbReference type="Proteomes" id="UP000033048"/>
    </source>
</evidence>
<reference evidence="2 3" key="1">
    <citation type="submission" date="2014-07" db="EMBL/GenBank/DDBJ databases">
        <title>Methanogenic archaea and the global carbon cycle.</title>
        <authorList>
            <person name="Henriksen J.R."/>
            <person name="Luke J."/>
            <person name="Reinhart S."/>
            <person name="Benedict M.N."/>
            <person name="Youngblut N.D."/>
            <person name="Metcalf M.E."/>
            <person name="Whitaker R.J."/>
            <person name="Metcalf W.W."/>
        </authorList>
    </citation>
    <scope>NUCLEOTIDE SEQUENCE [LARGE SCALE GENOMIC DNA]</scope>
    <source>
        <strain evidence="2 3">MM1</strain>
    </source>
</reference>
<gene>
    <name evidence="2" type="ORF">MCMEM_1062</name>
</gene>
<dbReference type="Pfam" id="PF04266">
    <property type="entry name" value="ASCH"/>
    <property type="match status" value="1"/>
</dbReference>
<accession>A0A0E3X0B0</accession>
<evidence type="ECO:0000259" key="1">
    <source>
        <dbReference type="Pfam" id="PF04266"/>
    </source>
</evidence>
<proteinExistence type="predicted"/>
<dbReference type="SUPFAM" id="SSF88697">
    <property type="entry name" value="PUA domain-like"/>
    <property type="match status" value="1"/>
</dbReference>
<dbReference type="AlphaFoldDB" id="A0A0E3X0B0"/>
<protein>
    <submittedName>
        <fullName evidence="2">Activating signal cointegrator 1</fullName>
    </submittedName>
</protein>
<dbReference type="InterPro" id="IPR007374">
    <property type="entry name" value="ASCH_domain"/>
</dbReference>
<dbReference type="EMBL" id="CP009518">
    <property type="protein sequence ID" value="AKB85115.1"/>
    <property type="molecule type" value="Genomic_DNA"/>
</dbReference>
<dbReference type="GeneID" id="25417969"/>
<dbReference type="CDD" id="cd06554">
    <property type="entry name" value="ASCH_ASC-1_like"/>
    <property type="match status" value="1"/>
</dbReference>
<feature type="domain" description="ASCH" evidence="1">
    <location>
        <begin position="63"/>
        <end position="144"/>
    </location>
</feature>